<evidence type="ECO:0000313" key="14">
    <source>
        <dbReference type="RefSeq" id="XP_010279092.1"/>
    </source>
</evidence>
<dbReference type="GO" id="GO:0019843">
    <property type="term" value="F:rRNA binding"/>
    <property type="evidence" value="ECO:0007669"/>
    <property type="project" value="UniProtKB-KW"/>
</dbReference>
<dbReference type="Pfam" id="PF00468">
    <property type="entry name" value="Ribosomal_L34"/>
    <property type="match status" value="1"/>
</dbReference>
<evidence type="ECO:0000256" key="5">
    <source>
        <dbReference type="ARBA" id="ARBA00022730"/>
    </source>
</evidence>
<dbReference type="PANTHER" id="PTHR14503:SF4">
    <property type="entry name" value="LARGE RIBOSOMAL SUBUNIT PROTEIN BL34M"/>
    <property type="match status" value="1"/>
</dbReference>
<dbReference type="OrthoDB" id="431691at2759"/>
<dbReference type="HAMAP" id="MF_00391">
    <property type="entry name" value="Ribosomal_bL34"/>
    <property type="match status" value="1"/>
</dbReference>
<comment type="similarity">
    <text evidence="2">Belongs to the bacterial ribosomal protein bL34 family.</text>
</comment>
<dbReference type="InParanoid" id="A0A1U8BCK5"/>
<dbReference type="GO" id="GO:0005762">
    <property type="term" value="C:mitochondrial large ribosomal subunit"/>
    <property type="evidence" value="ECO:0000318"/>
    <property type="project" value="GO_Central"/>
</dbReference>
<evidence type="ECO:0000256" key="8">
    <source>
        <dbReference type="ARBA" id="ARBA00022980"/>
    </source>
</evidence>
<name>A0A1U8BCK5_NELNU</name>
<evidence type="ECO:0000256" key="6">
    <source>
        <dbReference type="ARBA" id="ARBA00022884"/>
    </source>
</evidence>
<organism evidence="13 14">
    <name type="scientific">Nelumbo nucifera</name>
    <name type="common">Sacred lotus</name>
    <dbReference type="NCBI Taxonomy" id="4432"/>
    <lineage>
        <taxon>Eukaryota</taxon>
        <taxon>Viridiplantae</taxon>
        <taxon>Streptophyta</taxon>
        <taxon>Embryophyta</taxon>
        <taxon>Tracheophyta</taxon>
        <taxon>Spermatophyta</taxon>
        <taxon>Magnoliopsida</taxon>
        <taxon>Proteales</taxon>
        <taxon>Nelumbonaceae</taxon>
        <taxon>Nelumbo</taxon>
    </lineage>
</organism>
<evidence type="ECO:0000256" key="3">
    <source>
        <dbReference type="ARBA" id="ARBA00022528"/>
    </source>
</evidence>
<keyword evidence="8 14" id="KW-0689">Ribosomal protein</keyword>
<dbReference type="OMA" id="PWISMRV"/>
<keyword evidence="3" id="KW-0150">Chloroplast</keyword>
<keyword evidence="4" id="KW-0934">Plastid</keyword>
<dbReference type="Proteomes" id="UP000189703">
    <property type="component" value="Unplaced"/>
</dbReference>
<dbReference type="FunCoup" id="A0A1U8BCK5">
    <property type="interactions" value="921"/>
</dbReference>
<dbReference type="GeneID" id="104613098"/>
<keyword evidence="5" id="KW-0699">rRNA-binding</keyword>
<proteinExistence type="inferred from homology"/>
<evidence type="ECO:0000256" key="12">
    <source>
        <dbReference type="ARBA" id="ARBA00083387"/>
    </source>
</evidence>
<reference evidence="14" key="1">
    <citation type="submission" date="2025-08" db="UniProtKB">
        <authorList>
            <consortium name="RefSeq"/>
        </authorList>
    </citation>
    <scope>IDENTIFICATION</scope>
</reference>
<evidence type="ECO:0000313" key="13">
    <source>
        <dbReference type="Proteomes" id="UP000189703"/>
    </source>
</evidence>
<dbReference type="GO" id="GO:0006412">
    <property type="term" value="P:translation"/>
    <property type="evidence" value="ECO:0007669"/>
    <property type="project" value="InterPro"/>
</dbReference>
<evidence type="ECO:0000256" key="7">
    <source>
        <dbReference type="ARBA" id="ARBA00022946"/>
    </source>
</evidence>
<dbReference type="FunFam" id="1.10.287.3980:FF:000002">
    <property type="entry name" value="50S ribosomal protein L34"/>
    <property type="match status" value="1"/>
</dbReference>
<dbReference type="AlphaFoldDB" id="A0A1U8BCK5"/>
<evidence type="ECO:0000256" key="2">
    <source>
        <dbReference type="ARBA" id="ARBA00010111"/>
    </source>
</evidence>
<evidence type="ECO:0000256" key="9">
    <source>
        <dbReference type="ARBA" id="ARBA00023274"/>
    </source>
</evidence>
<keyword evidence="7" id="KW-0809">Transit peptide</keyword>
<gene>
    <name evidence="14" type="primary">LOC104613098</name>
</gene>
<evidence type="ECO:0000256" key="10">
    <source>
        <dbReference type="ARBA" id="ARBA00072529"/>
    </source>
</evidence>
<comment type="subcellular location">
    <subcellularLocation>
        <location evidence="1">Plastid</location>
        <location evidence="1">Chloroplast</location>
    </subcellularLocation>
</comment>
<dbReference type="STRING" id="4432.A0A1U8BCK5"/>
<evidence type="ECO:0000256" key="4">
    <source>
        <dbReference type="ARBA" id="ARBA00022640"/>
    </source>
</evidence>
<sequence length="151" mass="16454">MASMSLVSLPSARISSRSPSASITFLTGSRRSTASVSLANSNTRTGLLHCSFVPSSTPFSFPSSFAGLSLGVDLNLNNVMRREKSRGLVVRAGKAALCQTKRNRSRKSLARTHGFRRRMRITSGRAVLKRRRAKGRKVLCPKSYPNSGKRA</sequence>
<keyword evidence="9" id="KW-0687">Ribonucleoprotein</keyword>
<accession>A0A1U8BCK5</accession>
<dbReference type="PANTHER" id="PTHR14503">
    <property type="entry name" value="MITOCHONDRIAL RIBOSOMAL PROTEIN 34 FAMILY MEMBER"/>
    <property type="match status" value="1"/>
</dbReference>
<dbReference type="KEGG" id="nnu:104613098"/>
<dbReference type="RefSeq" id="XP_010279092.1">
    <property type="nucleotide sequence ID" value="XM_010280790.2"/>
</dbReference>
<keyword evidence="13" id="KW-1185">Reference proteome</keyword>
<protein>
    <recommendedName>
        <fullName evidence="10">Large ribosomal subunit protein bL34c</fullName>
    </recommendedName>
    <alternativeName>
        <fullName evidence="12">50S ribosomal protein L34, chloroplastic</fullName>
    </alternativeName>
    <alternativeName>
        <fullName evidence="11">CL34</fullName>
    </alternativeName>
</protein>
<dbReference type="eggNOG" id="KOG1267">
    <property type="taxonomic scope" value="Eukaryota"/>
</dbReference>
<dbReference type="Gene3D" id="1.10.287.3980">
    <property type="match status" value="1"/>
</dbReference>
<dbReference type="GO" id="GO:0009507">
    <property type="term" value="C:chloroplast"/>
    <property type="evidence" value="ECO:0007669"/>
    <property type="project" value="UniProtKB-SubCell"/>
</dbReference>
<evidence type="ECO:0000256" key="1">
    <source>
        <dbReference type="ARBA" id="ARBA00004229"/>
    </source>
</evidence>
<dbReference type="InterPro" id="IPR000271">
    <property type="entry name" value="Ribosomal_bL34"/>
</dbReference>
<evidence type="ECO:0000256" key="11">
    <source>
        <dbReference type="ARBA" id="ARBA00082786"/>
    </source>
</evidence>
<keyword evidence="6" id="KW-0694">RNA-binding</keyword>
<dbReference type="GO" id="GO:0003735">
    <property type="term" value="F:structural constituent of ribosome"/>
    <property type="evidence" value="ECO:0007669"/>
    <property type="project" value="InterPro"/>
</dbReference>